<sequence>MVTLDLVLMFPAICTNPVPTQTDHPPLSPDLALVQRCQQGDPEGFRWLYRRFQPRVRGTLYRLCGAVALDDLTQEVFMRVWRGLPRLRQLDIFNTWLYRITLNVAHDYRRQCAQKRTQMATLTQTAPDRVPAPDLMHLHYEELVRQGLETLSFEHRTVLVLHDLESLPQKEISEILHIPVGTVKSRLFHARAALRRHLEQQGVTL</sequence>
<dbReference type="InterPro" id="IPR013324">
    <property type="entry name" value="RNA_pol_sigma_r3/r4-like"/>
</dbReference>
<dbReference type="GO" id="GO:0006352">
    <property type="term" value="P:DNA-templated transcription initiation"/>
    <property type="evidence" value="ECO:0007669"/>
    <property type="project" value="InterPro"/>
</dbReference>
<dbReference type="SUPFAM" id="SSF88946">
    <property type="entry name" value="Sigma2 domain of RNA polymerase sigma factors"/>
    <property type="match status" value="1"/>
</dbReference>
<dbReference type="InterPro" id="IPR039425">
    <property type="entry name" value="RNA_pol_sigma-70-like"/>
</dbReference>
<reference evidence="7 8" key="1">
    <citation type="submission" date="2016-10" db="EMBL/GenBank/DDBJ databases">
        <title>Description of Gloeomargarita lithophora gen. nov., sp. nov., a thylakoid-bearing basal-branching cyanobacterium with intracellular carbonates, and proposal for Gloeomargaritales ord. nov.</title>
        <authorList>
            <person name="Moreira D."/>
            <person name="Tavera R."/>
            <person name="Benzerara K."/>
            <person name="Skouri-Panet F."/>
            <person name="Couradeau E."/>
            <person name="Gerard E."/>
            <person name="Loussert C."/>
            <person name="Novelo E."/>
            <person name="Zivanovic Y."/>
            <person name="Lopez-Garcia P."/>
        </authorList>
    </citation>
    <scope>NUCLEOTIDE SEQUENCE [LARGE SCALE GENOMIC DNA]</scope>
    <source>
        <strain evidence="7 8">D10</strain>
    </source>
</reference>
<dbReference type="SUPFAM" id="SSF88659">
    <property type="entry name" value="Sigma3 and sigma4 domains of RNA polymerase sigma factors"/>
    <property type="match status" value="1"/>
</dbReference>
<dbReference type="AlphaFoldDB" id="A0A1J0A975"/>
<dbReference type="CDD" id="cd06171">
    <property type="entry name" value="Sigma70_r4"/>
    <property type="match status" value="1"/>
</dbReference>
<dbReference type="Pfam" id="PF08281">
    <property type="entry name" value="Sigma70_r4_2"/>
    <property type="match status" value="1"/>
</dbReference>
<dbReference type="InterPro" id="IPR013249">
    <property type="entry name" value="RNA_pol_sigma70_r4_t2"/>
</dbReference>
<feature type="domain" description="RNA polymerase sigma factor 70 region 4 type 2" evidence="6">
    <location>
        <begin position="143"/>
        <end position="194"/>
    </location>
</feature>
<dbReference type="EMBL" id="CP017675">
    <property type="protein sequence ID" value="APB32490.1"/>
    <property type="molecule type" value="Genomic_DNA"/>
</dbReference>
<dbReference type="PANTHER" id="PTHR43133:SF51">
    <property type="entry name" value="RNA POLYMERASE SIGMA FACTOR"/>
    <property type="match status" value="1"/>
</dbReference>
<dbReference type="Gene3D" id="1.10.10.10">
    <property type="entry name" value="Winged helix-like DNA-binding domain superfamily/Winged helix DNA-binding domain"/>
    <property type="match status" value="1"/>
</dbReference>
<dbReference type="KEGG" id="glt:GlitD10_0189"/>
<evidence type="ECO:0000259" key="6">
    <source>
        <dbReference type="Pfam" id="PF08281"/>
    </source>
</evidence>
<feature type="domain" description="RNA polymerase sigma-70 region 2" evidence="5">
    <location>
        <begin position="48"/>
        <end position="111"/>
    </location>
</feature>
<dbReference type="InterPro" id="IPR007627">
    <property type="entry name" value="RNA_pol_sigma70_r2"/>
</dbReference>
<evidence type="ECO:0000256" key="2">
    <source>
        <dbReference type="ARBA" id="ARBA00023015"/>
    </source>
</evidence>
<evidence type="ECO:0000256" key="1">
    <source>
        <dbReference type="ARBA" id="ARBA00010641"/>
    </source>
</evidence>
<comment type="similarity">
    <text evidence="1">Belongs to the sigma-70 factor family. ECF subfamily.</text>
</comment>
<keyword evidence="8" id="KW-1185">Reference proteome</keyword>
<gene>
    <name evidence="7" type="primary">rpoE-1</name>
    <name evidence="7" type="ORF">GlitD10_0189</name>
</gene>
<keyword evidence="4" id="KW-0804">Transcription</keyword>
<evidence type="ECO:0000256" key="3">
    <source>
        <dbReference type="ARBA" id="ARBA00023082"/>
    </source>
</evidence>
<dbReference type="Gene3D" id="1.10.1740.10">
    <property type="match status" value="1"/>
</dbReference>
<proteinExistence type="inferred from homology"/>
<dbReference type="InterPro" id="IPR013325">
    <property type="entry name" value="RNA_pol_sigma_r2"/>
</dbReference>
<evidence type="ECO:0000256" key="4">
    <source>
        <dbReference type="ARBA" id="ARBA00023163"/>
    </source>
</evidence>
<dbReference type="GO" id="GO:0003677">
    <property type="term" value="F:DNA binding"/>
    <property type="evidence" value="ECO:0007669"/>
    <property type="project" value="InterPro"/>
</dbReference>
<dbReference type="Pfam" id="PF04542">
    <property type="entry name" value="Sigma70_r2"/>
    <property type="match status" value="1"/>
</dbReference>
<accession>A0A1J0A975</accession>
<dbReference type="InterPro" id="IPR014284">
    <property type="entry name" value="RNA_pol_sigma-70_dom"/>
</dbReference>
<dbReference type="PANTHER" id="PTHR43133">
    <property type="entry name" value="RNA POLYMERASE ECF-TYPE SIGMA FACTO"/>
    <property type="match status" value="1"/>
</dbReference>
<organism evidence="7 8">
    <name type="scientific">Gloeomargarita lithophora Alchichica-D10</name>
    <dbReference type="NCBI Taxonomy" id="1188229"/>
    <lineage>
        <taxon>Bacteria</taxon>
        <taxon>Bacillati</taxon>
        <taxon>Cyanobacteriota</taxon>
        <taxon>Cyanophyceae</taxon>
        <taxon>Gloeomargaritales</taxon>
        <taxon>Gloeomargaritaceae</taxon>
        <taxon>Gloeomargarita</taxon>
    </lineage>
</organism>
<keyword evidence="3" id="KW-0731">Sigma factor</keyword>
<keyword evidence="2" id="KW-0805">Transcription regulation</keyword>
<dbReference type="Proteomes" id="UP000180235">
    <property type="component" value="Chromosome"/>
</dbReference>
<dbReference type="STRING" id="1188229.GlitD10_0189"/>
<dbReference type="NCBIfam" id="NF009171">
    <property type="entry name" value="PRK12518.1"/>
    <property type="match status" value="1"/>
</dbReference>
<evidence type="ECO:0000313" key="8">
    <source>
        <dbReference type="Proteomes" id="UP000180235"/>
    </source>
</evidence>
<dbReference type="InterPro" id="IPR036388">
    <property type="entry name" value="WH-like_DNA-bd_sf"/>
</dbReference>
<protein>
    <submittedName>
        <fullName evidence="7">RNA polymerase sigma-E factor</fullName>
    </submittedName>
</protein>
<dbReference type="RefSeq" id="WP_216634774.1">
    <property type="nucleotide sequence ID" value="NZ_CP017675.1"/>
</dbReference>
<evidence type="ECO:0000259" key="5">
    <source>
        <dbReference type="Pfam" id="PF04542"/>
    </source>
</evidence>
<dbReference type="GO" id="GO:0016987">
    <property type="term" value="F:sigma factor activity"/>
    <property type="evidence" value="ECO:0007669"/>
    <property type="project" value="UniProtKB-KW"/>
</dbReference>
<evidence type="ECO:0000313" key="7">
    <source>
        <dbReference type="EMBL" id="APB32490.1"/>
    </source>
</evidence>
<name>A0A1J0A975_9CYAN</name>
<dbReference type="NCBIfam" id="TIGR02937">
    <property type="entry name" value="sigma70-ECF"/>
    <property type="match status" value="1"/>
</dbReference>